<evidence type="ECO:0008006" key="14">
    <source>
        <dbReference type="Google" id="ProtNLM"/>
    </source>
</evidence>
<dbReference type="Pfam" id="PF00611">
    <property type="entry name" value="FCH"/>
    <property type="match status" value="1"/>
</dbReference>
<feature type="coiled-coil region" evidence="8">
    <location>
        <begin position="149"/>
        <end position="201"/>
    </location>
</feature>
<feature type="compositionally biased region" description="Acidic residues" evidence="9">
    <location>
        <begin position="564"/>
        <end position="574"/>
    </location>
</feature>
<evidence type="ECO:0000256" key="3">
    <source>
        <dbReference type="ARBA" id="ARBA00022490"/>
    </source>
</evidence>
<dbReference type="InterPro" id="IPR001060">
    <property type="entry name" value="FCH_dom"/>
</dbReference>
<comment type="subcellular location">
    <subcellularLocation>
        <location evidence="1">Cytoplasm</location>
        <location evidence="1">Cytoskeleton</location>
    </subcellularLocation>
</comment>
<dbReference type="CDD" id="cd00174">
    <property type="entry name" value="SH3"/>
    <property type="match status" value="1"/>
</dbReference>
<evidence type="ECO:0000256" key="2">
    <source>
        <dbReference type="ARBA" id="ARBA00022443"/>
    </source>
</evidence>
<evidence type="ECO:0000256" key="5">
    <source>
        <dbReference type="ARBA" id="ARBA00023212"/>
    </source>
</evidence>
<feature type="compositionally biased region" description="Basic and acidic residues" evidence="9">
    <location>
        <begin position="723"/>
        <end position="732"/>
    </location>
</feature>
<evidence type="ECO:0000256" key="7">
    <source>
        <dbReference type="PROSITE-ProRule" id="PRU01077"/>
    </source>
</evidence>
<evidence type="ECO:0000313" key="13">
    <source>
        <dbReference type="Proteomes" id="UP000469890"/>
    </source>
</evidence>
<dbReference type="GO" id="GO:0005543">
    <property type="term" value="F:phospholipid binding"/>
    <property type="evidence" value="ECO:0007669"/>
    <property type="project" value="TreeGrafter"/>
</dbReference>
<dbReference type="SUPFAM" id="SSF50044">
    <property type="entry name" value="SH3-domain"/>
    <property type="match status" value="1"/>
</dbReference>
<dbReference type="PANTHER" id="PTHR23065:SF7">
    <property type="entry name" value="NOSTRIN, ISOFORM H"/>
    <property type="match status" value="1"/>
</dbReference>
<evidence type="ECO:0000256" key="1">
    <source>
        <dbReference type="ARBA" id="ARBA00004245"/>
    </source>
</evidence>
<protein>
    <recommendedName>
        <fullName evidence="14">SH3 domain-containing protein</fullName>
    </recommendedName>
</protein>
<reference evidence="12 13" key="1">
    <citation type="submission" date="2019-09" db="EMBL/GenBank/DDBJ databases">
        <authorList>
            <consortium name="DOE Joint Genome Institute"/>
            <person name="Mondo S.J."/>
            <person name="Navarro-Mendoza M.I."/>
            <person name="Perez-Arques C."/>
            <person name="Panchal S."/>
            <person name="Nicolas F.E."/>
            <person name="Ganguly P."/>
            <person name="Pangilinan J."/>
            <person name="Grigoriev I."/>
            <person name="Heitman J."/>
            <person name="Sanya K."/>
            <person name="Garre V."/>
        </authorList>
    </citation>
    <scope>NUCLEOTIDE SEQUENCE [LARGE SCALE GENOMIC DNA]</scope>
    <source>
        <strain evidence="12 13">MU402</strain>
    </source>
</reference>
<dbReference type="GO" id="GO:0120104">
    <property type="term" value="C:mitotic actomyosin contractile ring, proximal layer"/>
    <property type="evidence" value="ECO:0007669"/>
    <property type="project" value="TreeGrafter"/>
</dbReference>
<feature type="compositionally biased region" description="Basic and acidic residues" evidence="9">
    <location>
        <begin position="307"/>
        <end position="321"/>
    </location>
</feature>
<feature type="region of interest" description="Disordered" evidence="9">
    <location>
        <begin position="307"/>
        <end position="345"/>
    </location>
</feature>
<sequence>MMADTVATPMPRFQDNFWESTEKNGITTLIERMRGAKQTCERYKHAYEARILLEEEYGKTLLQIAQKQKASSMENGSSKAAMDAMQHEFMSVAESHLHLSKLLRENVATPLGALLNKQKVLRKEAQTSIQKLYNNRQIQVHFVRRAHKRHNLEIEKANLMVQQQATENDKRAAFKMAEITIEKLKKVYDEALADLDKIVQDWNVEWRKTCESFEQLEVERLEFFKSNLSNCANLMIGCLENEVQACERVNTEALKVDVTQDLVEFVQTNKSSDVVPSPMEYIKLHAYHEANQDRGDLKHTHHVLRDNIDAEDHSESEDRVRVHLQHRRRRSSVSSMASEGTSSISKSSLLMKAAAAAAATTTEDKIGAPKETAKPSTLPAVDLPSTEPVLMMGVMEVYPSDEEDDEEEYEYVTETDTDGEAEEEEEEEEENVEEIQVKPVAANPPQEANQPKAADTEQASPATTDKDQQDSPSKTKQDDKVDRLKSAYQEIRKERQASPSSLLAKQPFNPQRRVSFVEDTDSPIDISKGNTDRHVDSTAATSTTFDRAPPAPAHQNTQQQVHDQDDEEEEDYEGTSESAAFELDDMLRELDSKRIARSGAGEESTRSYRHPDIKPTASMSSPSLLQQQQQQRRSIPSQYYHQQQQSPSSYQTSGRRMSSIEPVMRPAYSQSGSLQSNNSSSYMDLYDPFNSLSSKETGTVSTKHGSMESHLSKSTTPPSVQLIHERMLKDKQQGSYQGSVSSSSSSGGSVRSIGQQSYHNDKFVQDYYRVGHQQAPAAADDETTKEGHFIDFAFALYDYEASDEGEIGFSEGDLLGIISKNEDEEQGWWEASLLNSRNQKIVRTGLVPSNFLETASSTTK</sequence>
<dbReference type="SMART" id="SM00055">
    <property type="entry name" value="FCH"/>
    <property type="match status" value="1"/>
</dbReference>
<dbReference type="EMBL" id="JAAECE010000003">
    <property type="protein sequence ID" value="KAF1804008.1"/>
    <property type="molecule type" value="Genomic_DNA"/>
</dbReference>
<dbReference type="PROSITE" id="PS50002">
    <property type="entry name" value="SH3"/>
    <property type="match status" value="1"/>
</dbReference>
<dbReference type="InterPro" id="IPR036028">
    <property type="entry name" value="SH3-like_dom_sf"/>
</dbReference>
<feature type="compositionally biased region" description="Basic and acidic residues" evidence="9">
    <location>
        <begin position="464"/>
        <end position="496"/>
    </location>
</feature>
<accession>A0A8H4BKS2</accession>
<dbReference type="InterPro" id="IPR031160">
    <property type="entry name" value="F_BAR_dom"/>
</dbReference>
<evidence type="ECO:0000313" key="12">
    <source>
        <dbReference type="EMBL" id="KAF1804008.1"/>
    </source>
</evidence>
<feature type="domain" description="F-BAR" evidence="11">
    <location>
        <begin position="11"/>
        <end position="261"/>
    </location>
</feature>
<feature type="compositionally biased region" description="Basic and acidic residues" evidence="9">
    <location>
        <begin position="585"/>
        <end position="594"/>
    </location>
</feature>
<evidence type="ECO:0000259" key="11">
    <source>
        <dbReference type="PROSITE" id="PS51741"/>
    </source>
</evidence>
<dbReference type="Gene3D" id="1.20.1270.60">
    <property type="entry name" value="Arfaptin homology (AH) domain/BAR domain"/>
    <property type="match status" value="1"/>
</dbReference>
<dbReference type="SUPFAM" id="SSF103657">
    <property type="entry name" value="BAR/IMD domain-like"/>
    <property type="match status" value="1"/>
</dbReference>
<comment type="caution">
    <text evidence="12">The sequence shown here is derived from an EMBL/GenBank/DDBJ whole genome shotgun (WGS) entry which is preliminary data.</text>
</comment>
<dbReference type="GO" id="GO:0009898">
    <property type="term" value="C:cytoplasmic side of plasma membrane"/>
    <property type="evidence" value="ECO:0007669"/>
    <property type="project" value="TreeGrafter"/>
</dbReference>
<dbReference type="AlphaFoldDB" id="A0A8H4BKS2"/>
<feature type="compositionally biased region" description="Low complexity" evidence="9">
    <location>
        <begin position="620"/>
        <end position="653"/>
    </location>
</feature>
<dbReference type="InterPro" id="IPR027267">
    <property type="entry name" value="AH/BAR_dom_sf"/>
</dbReference>
<name>A0A8H4BKS2_MUCCL</name>
<feature type="compositionally biased region" description="Low complexity" evidence="9">
    <location>
        <begin position="733"/>
        <end position="754"/>
    </location>
</feature>
<feature type="compositionally biased region" description="Polar residues" evidence="9">
    <location>
        <begin position="690"/>
        <end position="704"/>
    </location>
</feature>
<feature type="compositionally biased region" description="Basic residues" evidence="9">
    <location>
        <begin position="322"/>
        <end position="331"/>
    </location>
</feature>
<feature type="compositionally biased region" description="Basic and acidic residues" evidence="9">
    <location>
        <begin position="362"/>
        <end position="373"/>
    </location>
</feature>
<dbReference type="InterPro" id="IPR001452">
    <property type="entry name" value="SH3_domain"/>
</dbReference>
<evidence type="ECO:0000256" key="9">
    <source>
        <dbReference type="SAM" id="MobiDB-lite"/>
    </source>
</evidence>
<dbReference type="Gene3D" id="2.30.30.40">
    <property type="entry name" value="SH3 Domains"/>
    <property type="match status" value="1"/>
</dbReference>
<dbReference type="Proteomes" id="UP000469890">
    <property type="component" value="Unassembled WGS sequence"/>
</dbReference>
<keyword evidence="2 6" id="KW-0728">SH3 domain</keyword>
<feature type="domain" description="SH3" evidence="10">
    <location>
        <begin position="788"/>
        <end position="857"/>
    </location>
</feature>
<keyword evidence="4" id="KW-0597">Phosphoprotein</keyword>
<keyword evidence="3" id="KW-0963">Cytoplasm</keyword>
<keyword evidence="7 8" id="KW-0175">Coiled coil</keyword>
<evidence type="ECO:0000256" key="4">
    <source>
        <dbReference type="ARBA" id="ARBA00022553"/>
    </source>
</evidence>
<feature type="compositionally biased region" description="Basic and acidic residues" evidence="9">
    <location>
        <begin position="603"/>
        <end position="613"/>
    </location>
</feature>
<gene>
    <name evidence="12" type="ORF">FB192DRAFT_1370838</name>
</gene>
<dbReference type="GO" id="GO:0030036">
    <property type="term" value="P:actin cytoskeleton organization"/>
    <property type="evidence" value="ECO:0007669"/>
    <property type="project" value="UniProtKB-ARBA"/>
</dbReference>
<dbReference type="Pfam" id="PF00018">
    <property type="entry name" value="SH3_1"/>
    <property type="match status" value="1"/>
</dbReference>
<dbReference type="PRINTS" id="PR00452">
    <property type="entry name" value="SH3DOMAIN"/>
</dbReference>
<feature type="region of interest" description="Disordered" evidence="9">
    <location>
        <begin position="399"/>
        <end position="754"/>
    </location>
</feature>
<evidence type="ECO:0000259" key="10">
    <source>
        <dbReference type="PROSITE" id="PS50002"/>
    </source>
</evidence>
<feature type="compositionally biased region" description="Polar residues" evidence="9">
    <location>
        <begin position="336"/>
        <end position="345"/>
    </location>
</feature>
<dbReference type="SMART" id="SM00326">
    <property type="entry name" value="SH3"/>
    <property type="match status" value="1"/>
</dbReference>
<feature type="compositionally biased region" description="Low complexity" evidence="9">
    <location>
        <begin position="669"/>
        <end position="681"/>
    </location>
</feature>
<dbReference type="PROSITE" id="PS51741">
    <property type="entry name" value="F_BAR"/>
    <property type="match status" value="1"/>
</dbReference>
<feature type="region of interest" description="Disordered" evidence="9">
    <location>
        <begin position="360"/>
        <end position="385"/>
    </location>
</feature>
<evidence type="ECO:0000256" key="8">
    <source>
        <dbReference type="SAM" id="Coils"/>
    </source>
</evidence>
<feature type="compositionally biased region" description="Acidic residues" evidence="9">
    <location>
        <begin position="399"/>
        <end position="433"/>
    </location>
</feature>
<organism evidence="12 13">
    <name type="scientific">Mucor circinelloides f. lusitanicus</name>
    <name type="common">Mucor racemosus var. lusitanicus</name>
    <dbReference type="NCBI Taxonomy" id="29924"/>
    <lineage>
        <taxon>Eukaryota</taxon>
        <taxon>Fungi</taxon>
        <taxon>Fungi incertae sedis</taxon>
        <taxon>Mucoromycota</taxon>
        <taxon>Mucoromycotina</taxon>
        <taxon>Mucoromycetes</taxon>
        <taxon>Mucorales</taxon>
        <taxon>Mucorineae</taxon>
        <taxon>Mucoraceae</taxon>
        <taxon>Mucor</taxon>
    </lineage>
</organism>
<proteinExistence type="predicted"/>
<evidence type="ECO:0000256" key="6">
    <source>
        <dbReference type="PROSITE-ProRule" id="PRU00192"/>
    </source>
</evidence>
<dbReference type="PANTHER" id="PTHR23065">
    <property type="entry name" value="PROLINE-SERINE-THREONINE PHOSPHATASE INTERACTING PROTEIN 1"/>
    <property type="match status" value="1"/>
</dbReference>
<keyword evidence="5" id="KW-0206">Cytoskeleton</keyword>